<comment type="similarity">
    <text evidence="2">Belongs to the amino acid-polyamine-organocation (APC) superfamily. Spore germination protein (SGP) (TC 2.A.3.9) family.</text>
</comment>
<feature type="transmembrane region" description="Helical" evidence="8">
    <location>
        <begin position="42"/>
        <end position="63"/>
    </location>
</feature>
<comment type="subcellular location">
    <subcellularLocation>
        <location evidence="1">Membrane</location>
        <topology evidence="1">Multi-pass membrane protein</topology>
    </subcellularLocation>
</comment>
<dbReference type="PANTHER" id="PTHR34975:SF2">
    <property type="entry name" value="SPORE GERMINATION PROTEIN A2"/>
    <property type="match status" value="1"/>
</dbReference>
<keyword evidence="4" id="KW-0309">Germination</keyword>
<dbReference type="InterPro" id="IPR004761">
    <property type="entry name" value="Spore_GerAB"/>
</dbReference>
<dbReference type="PANTHER" id="PTHR34975">
    <property type="entry name" value="SPORE GERMINATION PROTEIN A2"/>
    <property type="match status" value="1"/>
</dbReference>
<dbReference type="Pfam" id="PF03845">
    <property type="entry name" value="Spore_permease"/>
    <property type="match status" value="1"/>
</dbReference>
<evidence type="ECO:0000256" key="8">
    <source>
        <dbReference type="SAM" id="Phobius"/>
    </source>
</evidence>
<accession>A0ABV6NI69</accession>
<name>A0ABV6NI69_9BACI</name>
<keyword evidence="7 8" id="KW-0472">Membrane</keyword>
<keyword evidence="5 8" id="KW-0812">Transmembrane</keyword>
<evidence type="ECO:0000256" key="1">
    <source>
        <dbReference type="ARBA" id="ARBA00004141"/>
    </source>
</evidence>
<comment type="caution">
    <text evidence="9">The sequence shown here is derived from an EMBL/GenBank/DDBJ whole genome shotgun (WGS) entry which is preliminary data.</text>
</comment>
<evidence type="ECO:0000313" key="10">
    <source>
        <dbReference type="Proteomes" id="UP001589833"/>
    </source>
</evidence>
<evidence type="ECO:0000256" key="5">
    <source>
        <dbReference type="ARBA" id="ARBA00022692"/>
    </source>
</evidence>
<reference evidence="9 10" key="1">
    <citation type="submission" date="2024-09" db="EMBL/GenBank/DDBJ databases">
        <authorList>
            <person name="Sun Q."/>
            <person name="Mori K."/>
        </authorList>
    </citation>
    <scope>NUCLEOTIDE SEQUENCE [LARGE SCALE GENOMIC DNA]</scope>
    <source>
        <strain evidence="9 10">NCAIM B.02301</strain>
    </source>
</reference>
<sequence>MNQPPYRISPLEMSITLISMMLAIGILTLPRSLAEAMDSGDGWIAILVSSAIVMGFVFMIVRLQKNFPGQSLLEYVGEKGMGKWIAKLIAVLFVIYFIPFLAYEARVLTIIVRMYLLDRTPPEITLAIIVLTTTYAVSKGVQGIVHLNLMFIPFIMFVYLILIVFNIQDMNITELRPVLPMGMTSLLPSLQPTIFSFLGIELLFFWLAFMKSDHLRALPLNLGVLFVTMLYLLIVVISYTVMSVNGVKTIVFPTVGLAKEVEIVEGLIERFEPLMIVIWIMQIFNTMAIIHYLAVQTIKKDLLKTEKGMWIPAVVTFFTYYIAAIPNSIQEVFTLGDLIGYAGASLILLSLIIGYLTVWIKMRKKRNQTNTKEIAK</sequence>
<feature type="transmembrane region" description="Helical" evidence="8">
    <location>
        <begin position="187"/>
        <end position="208"/>
    </location>
</feature>
<dbReference type="Proteomes" id="UP001589833">
    <property type="component" value="Unassembled WGS sequence"/>
</dbReference>
<evidence type="ECO:0000256" key="6">
    <source>
        <dbReference type="ARBA" id="ARBA00022989"/>
    </source>
</evidence>
<dbReference type="EMBL" id="JBHLTR010000022">
    <property type="protein sequence ID" value="MFC0560361.1"/>
    <property type="molecule type" value="Genomic_DNA"/>
</dbReference>
<dbReference type="NCBIfam" id="TIGR00912">
    <property type="entry name" value="2A0309"/>
    <property type="match status" value="1"/>
</dbReference>
<feature type="transmembrane region" description="Helical" evidence="8">
    <location>
        <begin position="338"/>
        <end position="360"/>
    </location>
</feature>
<organism evidence="9 10">
    <name type="scientific">Halalkalibacter alkalisediminis</name>
    <dbReference type="NCBI Taxonomy" id="935616"/>
    <lineage>
        <taxon>Bacteria</taxon>
        <taxon>Bacillati</taxon>
        <taxon>Bacillota</taxon>
        <taxon>Bacilli</taxon>
        <taxon>Bacillales</taxon>
        <taxon>Bacillaceae</taxon>
        <taxon>Halalkalibacter</taxon>
    </lineage>
</organism>
<feature type="transmembrane region" description="Helical" evidence="8">
    <location>
        <begin position="145"/>
        <end position="167"/>
    </location>
</feature>
<dbReference type="RefSeq" id="WP_273847177.1">
    <property type="nucleotide sequence ID" value="NZ_JAQQWT010000023.1"/>
</dbReference>
<keyword evidence="6 8" id="KW-1133">Transmembrane helix</keyword>
<protein>
    <submittedName>
        <fullName evidence="9">GerAB/ArcD/ProY family transporter</fullName>
    </submittedName>
</protein>
<feature type="transmembrane region" description="Helical" evidence="8">
    <location>
        <begin position="84"/>
        <end position="102"/>
    </location>
</feature>
<evidence type="ECO:0000256" key="3">
    <source>
        <dbReference type="ARBA" id="ARBA00022448"/>
    </source>
</evidence>
<feature type="transmembrane region" description="Helical" evidence="8">
    <location>
        <begin position="12"/>
        <end position="30"/>
    </location>
</feature>
<feature type="transmembrane region" description="Helical" evidence="8">
    <location>
        <begin position="274"/>
        <end position="295"/>
    </location>
</feature>
<keyword evidence="10" id="KW-1185">Reference proteome</keyword>
<feature type="transmembrane region" description="Helical" evidence="8">
    <location>
        <begin position="220"/>
        <end position="242"/>
    </location>
</feature>
<gene>
    <name evidence="9" type="ORF">ACFFH4_15235</name>
</gene>
<evidence type="ECO:0000313" key="9">
    <source>
        <dbReference type="EMBL" id="MFC0560361.1"/>
    </source>
</evidence>
<evidence type="ECO:0000256" key="7">
    <source>
        <dbReference type="ARBA" id="ARBA00023136"/>
    </source>
</evidence>
<evidence type="ECO:0000256" key="4">
    <source>
        <dbReference type="ARBA" id="ARBA00022544"/>
    </source>
</evidence>
<keyword evidence="3" id="KW-0813">Transport</keyword>
<evidence type="ECO:0000256" key="2">
    <source>
        <dbReference type="ARBA" id="ARBA00007998"/>
    </source>
</evidence>
<feature type="transmembrane region" description="Helical" evidence="8">
    <location>
        <begin position="307"/>
        <end position="326"/>
    </location>
</feature>
<proteinExistence type="inferred from homology"/>